<dbReference type="GO" id="GO:0000776">
    <property type="term" value="C:kinetochore"/>
    <property type="evidence" value="ECO:0007669"/>
    <property type="project" value="TreeGrafter"/>
</dbReference>
<feature type="domain" description="Protein kinase" evidence="2">
    <location>
        <begin position="53"/>
        <end position="415"/>
    </location>
</feature>
<dbReference type="GO" id="GO:0004672">
    <property type="term" value="F:protein kinase activity"/>
    <property type="evidence" value="ECO:0007669"/>
    <property type="project" value="InterPro"/>
</dbReference>
<dbReference type="GO" id="GO:0008608">
    <property type="term" value="P:attachment of spindle microtubules to kinetochore"/>
    <property type="evidence" value="ECO:0007669"/>
    <property type="project" value="InterPro"/>
</dbReference>
<dbReference type="GO" id="GO:0043063">
    <property type="term" value="P:intercellular bridge organization"/>
    <property type="evidence" value="ECO:0007669"/>
    <property type="project" value="InterPro"/>
</dbReference>
<accession>A0A0X3NJS7</accession>
<dbReference type="SMART" id="SM00220">
    <property type="entry name" value="S_TKc"/>
    <property type="match status" value="1"/>
</dbReference>
<dbReference type="GO" id="GO:0030496">
    <property type="term" value="C:midbody"/>
    <property type="evidence" value="ECO:0007669"/>
    <property type="project" value="TreeGrafter"/>
</dbReference>
<dbReference type="Pfam" id="PF07714">
    <property type="entry name" value="PK_Tyr_Ser-Thr"/>
    <property type="match status" value="1"/>
</dbReference>
<evidence type="ECO:0000259" key="2">
    <source>
        <dbReference type="PROSITE" id="PS50011"/>
    </source>
</evidence>
<dbReference type="PANTHER" id="PTHR23060">
    <property type="entry name" value="TESTIS EXPRESSED GENE 14"/>
    <property type="match status" value="1"/>
</dbReference>
<dbReference type="EMBL" id="GEEE01022984">
    <property type="protein sequence ID" value="JAP40241.1"/>
    <property type="molecule type" value="Transcribed_RNA"/>
</dbReference>
<evidence type="ECO:0000313" key="3">
    <source>
        <dbReference type="EMBL" id="JAP40241.1"/>
    </source>
</evidence>
<feature type="region of interest" description="Disordered" evidence="1">
    <location>
        <begin position="481"/>
        <end position="506"/>
    </location>
</feature>
<dbReference type="GO" id="GO:0045171">
    <property type="term" value="C:intercellular bridge"/>
    <property type="evidence" value="ECO:0007669"/>
    <property type="project" value="TreeGrafter"/>
</dbReference>
<dbReference type="GO" id="GO:0007094">
    <property type="term" value="P:mitotic spindle assembly checkpoint signaling"/>
    <property type="evidence" value="ECO:0007669"/>
    <property type="project" value="InterPro"/>
</dbReference>
<dbReference type="SUPFAM" id="SSF56112">
    <property type="entry name" value="Protein kinase-like (PK-like)"/>
    <property type="match status" value="1"/>
</dbReference>
<feature type="compositionally biased region" description="Polar residues" evidence="1">
    <location>
        <begin position="254"/>
        <end position="268"/>
    </location>
</feature>
<feature type="region of interest" description="Disordered" evidence="1">
    <location>
        <begin position="827"/>
        <end position="868"/>
    </location>
</feature>
<sequence length="923" mass="102780">RATLELLQNNSTTMYHRGGCQGRSPKDCDKKSSPGLLNKLFKTVRSARKERKTTFFSDSFEMTIDDVYESTHIPRVDYTELVNTNPMACRKQDRESFSLHKMYWNFTPVSVRGPCNFCERKLTQNHDTPFSLFQKNNLDIKWLSRLRHPHILLLLGITNCSEMENFKQPIFERIELGSLHWFLYQKKETVPIATGLSFSKQISEALIFLKYQGLVHCAVSSHAVYLVNHGLVKLANFEHAYQFSSATHLHSMNAKSCSSSGDQNVTNSPPRPLNLMTKEETIRLAPWIAPEVVVFMQNGGAIYNTVSSPACRSALSESTFENLPPFASDCSPTPSADSYSFARLLQELFDPSCASRFDPEKMRKTDANTEVDETFHSRSLLLRDMRPAVKAALKRDPFKRAPLEKLHSLIVHMFWDFYDIQSSMCPQRPPSLRQWYESFAHLTLHHHQTASGLENSAISQETFSESTETDRGKLNFGKAVQFTSSSHNRSNSNRNAESYHAISHEPQRGLRDLENISVMVGDLKALDRKPSKREMEKEDVAKTRTPQFSWRTDSRPTAEGTCSLLPISASSPNVPASTQDFQNLSNNNHTSLQSSNFSRNENVCYQNASVASTKTLCGPVASPSALTKQQYLELAAIPSGPLGSGRSRPLVPWTEPSAPVPSPSSMMGESLSTEEEPSGLGKNTDKADGSGLWIKVAHMSTASEPTSTLRTSRRVWTFLPRHRKRKMKFLIKPASHHTTPTELWSRKSHFGSYLSGLRRPLSTKKDEHVEGIASPPSALRHNNTPTSAGEELCDGLSGMVLPAFPEDSSPTSASVYQSFSSNVSNSWPPSPSFSAGAEGTLLPSGHQVHSKPPPATQPGHHGSSDRSEKCIPLSLRENKSDGCLQGNSTRVSKIQKFPRPSISLNEIQSVRAKLTAVYGQKTC</sequence>
<evidence type="ECO:0000256" key="1">
    <source>
        <dbReference type="SAM" id="MobiDB-lite"/>
    </source>
</evidence>
<feature type="region of interest" description="Disordered" evidence="1">
    <location>
        <begin position="639"/>
        <end position="687"/>
    </location>
</feature>
<protein>
    <submittedName>
        <fullName evidence="3">Neurofilament protein</fullName>
    </submittedName>
</protein>
<reference evidence="3" key="1">
    <citation type="submission" date="2016-01" db="EMBL/GenBank/DDBJ databases">
        <title>Reference transcriptome for the parasite Schistocephalus solidus: insights into the molecular evolution of parasitism.</title>
        <authorList>
            <person name="Hebert F.O."/>
            <person name="Grambauer S."/>
            <person name="Barber I."/>
            <person name="Landry C.R."/>
            <person name="Aubin-Horth N."/>
        </authorList>
    </citation>
    <scope>NUCLEOTIDE SEQUENCE</scope>
</reference>
<dbReference type="InterPro" id="IPR001245">
    <property type="entry name" value="Ser-Thr/Tyr_kinase_cat_dom"/>
</dbReference>
<dbReference type="InterPro" id="IPR011009">
    <property type="entry name" value="Kinase-like_dom_sf"/>
</dbReference>
<dbReference type="InterPro" id="IPR000719">
    <property type="entry name" value="Prot_kinase_dom"/>
</dbReference>
<proteinExistence type="predicted"/>
<feature type="region of interest" description="Disordered" evidence="1">
    <location>
        <begin position="254"/>
        <end position="273"/>
    </location>
</feature>
<feature type="compositionally biased region" description="Low complexity" evidence="1">
    <location>
        <begin position="484"/>
        <end position="495"/>
    </location>
</feature>
<organism evidence="3">
    <name type="scientific">Schistocephalus solidus</name>
    <name type="common">Tapeworm</name>
    <dbReference type="NCBI Taxonomy" id="70667"/>
    <lineage>
        <taxon>Eukaryota</taxon>
        <taxon>Metazoa</taxon>
        <taxon>Spiralia</taxon>
        <taxon>Lophotrochozoa</taxon>
        <taxon>Platyhelminthes</taxon>
        <taxon>Cestoda</taxon>
        <taxon>Eucestoda</taxon>
        <taxon>Diphyllobothriidea</taxon>
        <taxon>Diphyllobothriidae</taxon>
        <taxon>Schistocephalus</taxon>
    </lineage>
</organism>
<dbReference type="GO" id="GO:0007140">
    <property type="term" value="P:male meiotic nuclear division"/>
    <property type="evidence" value="ECO:0007669"/>
    <property type="project" value="InterPro"/>
</dbReference>
<feature type="compositionally biased region" description="Basic and acidic residues" evidence="1">
    <location>
        <begin position="527"/>
        <end position="542"/>
    </location>
</feature>
<dbReference type="GO" id="GO:0005524">
    <property type="term" value="F:ATP binding"/>
    <property type="evidence" value="ECO:0007669"/>
    <property type="project" value="InterPro"/>
</dbReference>
<dbReference type="InterPro" id="IPR039339">
    <property type="entry name" value="Tex14"/>
</dbReference>
<dbReference type="AlphaFoldDB" id="A0A0X3NJS7"/>
<dbReference type="PANTHER" id="PTHR23060:SF3">
    <property type="entry name" value="TESTIS EXPRESSED 14, INTERCELLULAR BRIDGE FORMING FACTOR"/>
    <property type="match status" value="1"/>
</dbReference>
<gene>
    <name evidence="3" type="primary">NF70</name>
    <name evidence="3" type="ORF">TR160137</name>
</gene>
<dbReference type="PROSITE" id="PS50011">
    <property type="entry name" value="PROTEIN_KINASE_DOM"/>
    <property type="match status" value="1"/>
</dbReference>
<name>A0A0X3NJS7_SCHSO</name>
<feature type="region of interest" description="Disordered" evidence="1">
    <location>
        <begin position="527"/>
        <end position="559"/>
    </location>
</feature>
<dbReference type="GO" id="GO:0051306">
    <property type="term" value="P:mitotic sister chromatid separation"/>
    <property type="evidence" value="ECO:0007669"/>
    <property type="project" value="InterPro"/>
</dbReference>
<feature type="non-terminal residue" evidence="3">
    <location>
        <position position="1"/>
    </location>
</feature>
<dbReference type="Gene3D" id="1.10.510.10">
    <property type="entry name" value="Transferase(Phosphotransferase) domain 1"/>
    <property type="match status" value="1"/>
</dbReference>